<proteinExistence type="predicted"/>
<dbReference type="Proteomes" id="UP000218334">
    <property type="component" value="Unassembled WGS sequence"/>
</dbReference>
<dbReference type="AlphaFoldDB" id="A0A2H3C787"/>
<accession>A0A2H3C787</accession>
<organism evidence="1 2">
    <name type="scientific">Armillaria solidipes</name>
    <dbReference type="NCBI Taxonomy" id="1076256"/>
    <lineage>
        <taxon>Eukaryota</taxon>
        <taxon>Fungi</taxon>
        <taxon>Dikarya</taxon>
        <taxon>Basidiomycota</taxon>
        <taxon>Agaricomycotina</taxon>
        <taxon>Agaricomycetes</taxon>
        <taxon>Agaricomycetidae</taxon>
        <taxon>Agaricales</taxon>
        <taxon>Marasmiineae</taxon>
        <taxon>Physalacriaceae</taxon>
        <taxon>Armillaria</taxon>
    </lineage>
</organism>
<reference evidence="2" key="1">
    <citation type="journal article" date="2017" name="Nat. Ecol. Evol.">
        <title>Genome expansion and lineage-specific genetic innovations in the forest pathogenic fungi Armillaria.</title>
        <authorList>
            <person name="Sipos G."/>
            <person name="Prasanna A.N."/>
            <person name="Walter M.C."/>
            <person name="O'Connor E."/>
            <person name="Balint B."/>
            <person name="Krizsan K."/>
            <person name="Kiss B."/>
            <person name="Hess J."/>
            <person name="Varga T."/>
            <person name="Slot J."/>
            <person name="Riley R."/>
            <person name="Boka B."/>
            <person name="Rigling D."/>
            <person name="Barry K."/>
            <person name="Lee J."/>
            <person name="Mihaltcheva S."/>
            <person name="LaButti K."/>
            <person name="Lipzen A."/>
            <person name="Waldron R."/>
            <person name="Moloney N.M."/>
            <person name="Sperisen C."/>
            <person name="Kredics L."/>
            <person name="Vagvoelgyi C."/>
            <person name="Patrignani A."/>
            <person name="Fitzpatrick D."/>
            <person name="Nagy I."/>
            <person name="Doyle S."/>
            <person name="Anderson J.B."/>
            <person name="Grigoriev I.V."/>
            <person name="Gueldener U."/>
            <person name="Muensterkoetter M."/>
            <person name="Nagy L.G."/>
        </authorList>
    </citation>
    <scope>NUCLEOTIDE SEQUENCE [LARGE SCALE GENOMIC DNA]</scope>
    <source>
        <strain evidence="2">28-4</strain>
    </source>
</reference>
<name>A0A2H3C787_9AGAR</name>
<protein>
    <submittedName>
        <fullName evidence="1">Uncharacterized protein</fullName>
    </submittedName>
</protein>
<evidence type="ECO:0000313" key="1">
    <source>
        <dbReference type="EMBL" id="PBK72003.1"/>
    </source>
</evidence>
<sequence>MADTVLVLDFLKDVVNEPRADAFGVSSAFEDIVDGIECFRLYARPDHEMDEGHSGYIPRRGVKASGSTVRI</sequence>
<dbReference type="EMBL" id="KZ293423">
    <property type="protein sequence ID" value="PBK72003.1"/>
    <property type="molecule type" value="Genomic_DNA"/>
</dbReference>
<keyword evidence="2" id="KW-1185">Reference proteome</keyword>
<gene>
    <name evidence="1" type="ORF">ARMSODRAFT_954809</name>
</gene>
<evidence type="ECO:0000313" key="2">
    <source>
        <dbReference type="Proteomes" id="UP000218334"/>
    </source>
</evidence>